<sequence>MKHFIPFILVFWASVGCRPSRNVQMENPPKAAYYYDLSNYKSQPLNYFEKMEGDSPSRGNIRVNNQYLELNGKAWLPTYGEFHFSRYEADRWEEEILKMKASGLTAISSYIFWNHHEEIAGQWDWSGNKDLRRFVQLCQKHDMLFFARIGPWCHGEARYGGHPDWLVAQCPGKILRSTHPLYLEPVKKLYAQIAKQLEGLFWEDGGPIFAIQFDNENWESGPGKGRELIDAEKAIALELGMKAPLYTITGWANAEFTQGEVIPAFGGYVDYFWSEAPEFYRCASFSFSEIRPDGDIGTDMGLQQRFDDKYLNNPFLTCETGTGMHTAFHRRPLITAKDNAAVALVELGNGCNGLGLFMFHGGTNPMGKNTRLHEALEDGYNDITVFSHDWQAAIGEFGQSRDTYHHYLPLLNFAKFFGADLAPMSPVIPEQLNANPFQSDLLQHAVRTDGNAGFIFFNNHIKHDTLYQFDQVQFSLDLPQETLEVPDRPITIPEGVYGCFPFNMPVGKHLLKYATLQPIASLEQGRHLVYTQISGIEPLLAFKSGTLSEVKGDASMDSDRQGYAFIRPSEKGIARIRLKDQEGNTITLSILSPSVAENTYFQDDQAVYSGAEQLTFTQDSVRVLSSREKEWLVQWSADQMDSVQVGFQTASWRLDTIRLQEGAHLQYPQRFVGDNVRLAMPVDSIFDLGTVIAVSPVCQKPSPDQVDTRITLDYEGATVRLFIREQFVHDNFWNGSSYEISLSHFSAEKEKLIYKILPLQKNDPIYINGQYLPDRKLNGNLLKVNQYKIVPIYKKSLALKRFNS</sequence>
<evidence type="ECO:0000313" key="4">
    <source>
        <dbReference type="EMBL" id="GJM64398.1"/>
    </source>
</evidence>
<keyword evidence="5" id="KW-1185">Reference proteome</keyword>
<dbReference type="AlphaFoldDB" id="A0AAN4W4B5"/>
<evidence type="ECO:0000256" key="1">
    <source>
        <dbReference type="ARBA" id="ARBA00009809"/>
    </source>
</evidence>
<comment type="similarity">
    <text evidence="1 2">Belongs to the glycosyl hydrolase 35 family.</text>
</comment>
<proteinExistence type="inferred from homology"/>
<comment type="caution">
    <text evidence="4">The sequence shown here is derived from an EMBL/GenBank/DDBJ whole genome shotgun (WGS) entry which is preliminary data.</text>
</comment>
<evidence type="ECO:0000259" key="3">
    <source>
        <dbReference type="Pfam" id="PF01301"/>
    </source>
</evidence>
<dbReference type="GO" id="GO:0004553">
    <property type="term" value="F:hydrolase activity, hydrolyzing O-glycosyl compounds"/>
    <property type="evidence" value="ECO:0007669"/>
    <property type="project" value="InterPro"/>
</dbReference>
<dbReference type="Proteomes" id="UP001310022">
    <property type="component" value="Unassembled WGS sequence"/>
</dbReference>
<dbReference type="RefSeq" id="WP_338239462.1">
    <property type="nucleotide sequence ID" value="NZ_BQKE01000005.1"/>
</dbReference>
<dbReference type="PROSITE" id="PS51257">
    <property type="entry name" value="PROKAR_LIPOPROTEIN"/>
    <property type="match status" value="1"/>
</dbReference>
<reference evidence="4 5" key="1">
    <citation type="submission" date="2021-12" db="EMBL/GenBank/DDBJ databases">
        <title>Genome sequencing of bacteria with rrn-lacking chromosome and rrn-plasmid.</title>
        <authorList>
            <person name="Anda M."/>
            <person name="Iwasaki W."/>
        </authorList>
    </citation>
    <scope>NUCLEOTIDE SEQUENCE [LARGE SCALE GENOMIC DNA]</scope>
    <source>
        <strain evidence="4 5">NBRC 15940</strain>
    </source>
</reference>
<name>A0AAN4W4B5_9BACT</name>
<evidence type="ECO:0000256" key="2">
    <source>
        <dbReference type="RuleBase" id="RU003679"/>
    </source>
</evidence>
<feature type="domain" description="Glycoside hydrolase 35 catalytic" evidence="3">
    <location>
        <begin position="70"/>
        <end position="407"/>
    </location>
</feature>
<gene>
    <name evidence="4" type="ORF">PEDI_49500</name>
</gene>
<dbReference type="Pfam" id="PF01301">
    <property type="entry name" value="Glyco_hydro_35"/>
    <property type="match status" value="1"/>
</dbReference>
<dbReference type="PRINTS" id="PR00742">
    <property type="entry name" value="GLHYDRLASE35"/>
</dbReference>
<accession>A0AAN4W4B5</accession>
<dbReference type="EMBL" id="BQKE01000005">
    <property type="protein sequence ID" value="GJM64398.1"/>
    <property type="molecule type" value="Genomic_DNA"/>
</dbReference>
<dbReference type="Gene3D" id="3.20.20.80">
    <property type="entry name" value="Glycosidases"/>
    <property type="match status" value="1"/>
</dbReference>
<organism evidence="4 5">
    <name type="scientific">Persicobacter diffluens</name>
    <dbReference type="NCBI Taxonomy" id="981"/>
    <lineage>
        <taxon>Bacteria</taxon>
        <taxon>Pseudomonadati</taxon>
        <taxon>Bacteroidota</taxon>
        <taxon>Cytophagia</taxon>
        <taxon>Cytophagales</taxon>
        <taxon>Persicobacteraceae</taxon>
        <taxon>Persicobacter</taxon>
    </lineage>
</organism>
<dbReference type="PANTHER" id="PTHR23421">
    <property type="entry name" value="BETA-GALACTOSIDASE RELATED"/>
    <property type="match status" value="1"/>
</dbReference>
<dbReference type="InterPro" id="IPR031330">
    <property type="entry name" value="Gly_Hdrlase_35_cat"/>
</dbReference>
<dbReference type="GO" id="GO:0005975">
    <property type="term" value="P:carbohydrate metabolic process"/>
    <property type="evidence" value="ECO:0007669"/>
    <property type="project" value="InterPro"/>
</dbReference>
<dbReference type="InterPro" id="IPR001944">
    <property type="entry name" value="Glycoside_Hdrlase_35"/>
</dbReference>
<protein>
    <recommendedName>
        <fullName evidence="3">Glycoside hydrolase 35 catalytic domain-containing protein</fullName>
    </recommendedName>
</protein>
<dbReference type="InterPro" id="IPR017853">
    <property type="entry name" value="GH"/>
</dbReference>
<evidence type="ECO:0000313" key="5">
    <source>
        <dbReference type="Proteomes" id="UP001310022"/>
    </source>
</evidence>
<dbReference type="SUPFAM" id="SSF51445">
    <property type="entry name" value="(Trans)glycosidases"/>
    <property type="match status" value="1"/>
</dbReference>